<dbReference type="Gene3D" id="1.10.260.40">
    <property type="entry name" value="lambda repressor-like DNA-binding domains"/>
    <property type="match status" value="1"/>
</dbReference>
<name>A0ABV6B5X0_9DEIO</name>
<evidence type="ECO:0000313" key="3">
    <source>
        <dbReference type="EMBL" id="MFB9995157.1"/>
    </source>
</evidence>
<evidence type="ECO:0000256" key="1">
    <source>
        <dbReference type="ARBA" id="ARBA00023125"/>
    </source>
</evidence>
<dbReference type="PROSITE" id="PS50943">
    <property type="entry name" value="HTH_CROC1"/>
    <property type="match status" value="1"/>
</dbReference>
<dbReference type="Pfam" id="PF13560">
    <property type="entry name" value="HTH_31"/>
    <property type="match status" value="1"/>
</dbReference>
<proteinExistence type="predicted"/>
<dbReference type="SUPFAM" id="SSF47413">
    <property type="entry name" value="lambda repressor-like DNA-binding domains"/>
    <property type="match status" value="1"/>
</dbReference>
<keyword evidence="1" id="KW-0238">DNA-binding</keyword>
<dbReference type="Proteomes" id="UP001589733">
    <property type="component" value="Unassembled WGS sequence"/>
</dbReference>
<gene>
    <name evidence="3" type="ORF">ACFFLM_24730</name>
</gene>
<organism evidence="3 4">
    <name type="scientific">Deinococcus oregonensis</name>
    <dbReference type="NCBI Taxonomy" id="1805970"/>
    <lineage>
        <taxon>Bacteria</taxon>
        <taxon>Thermotogati</taxon>
        <taxon>Deinococcota</taxon>
        <taxon>Deinococci</taxon>
        <taxon>Deinococcales</taxon>
        <taxon>Deinococcaceae</taxon>
        <taxon>Deinococcus</taxon>
    </lineage>
</organism>
<comment type="caution">
    <text evidence="3">The sequence shown here is derived from an EMBL/GenBank/DDBJ whole genome shotgun (WGS) entry which is preliminary data.</text>
</comment>
<dbReference type="InterPro" id="IPR010982">
    <property type="entry name" value="Lambda_DNA-bd_dom_sf"/>
</dbReference>
<accession>A0ABV6B5X0</accession>
<sequence>MREAQIMLGERIKQLREGRGWSQDTFAHLAGLNRAYPHRLETAKVDMRFTTLLKIARVFGLSPTELLQFDDVGQRPKEQLSEQ</sequence>
<dbReference type="EMBL" id="JBHLYR010000083">
    <property type="protein sequence ID" value="MFB9995157.1"/>
    <property type="molecule type" value="Genomic_DNA"/>
</dbReference>
<dbReference type="InterPro" id="IPR001387">
    <property type="entry name" value="Cro/C1-type_HTH"/>
</dbReference>
<protein>
    <submittedName>
        <fullName evidence="3">Helix-turn-helix domain-containing protein</fullName>
    </submittedName>
</protein>
<feature type="domain" description="HTH cro/C1-type" evidence="2">
    <location>
        <begin position="12"/>
        <end position="66"/>
    </location>
</feature>
<dbReference type="PANTHER" id="PTHR46797:SF1">
    <property type="entry name" value="METHYLPHOSPHONATE SYNTHASE"/>
    <property type="match status" value="1"/>
</dbReference>
<evidence type="ECO:0000313" key="4">
    <source>
        <dbReference type="Proteomes" id="UP001589733"/>
    </source>
</evidence>
<reference evidence="3 4" key="1">
    <citation type="submission" date="2024-09" db="EMBL/GenBank/DDBJ databases">
        <authorList>
            <person name="Sun Q."/>
            <person name="Mori K."/>
        </authorList>
    </citation>
    <scope>NUCLEOTIDE SEQUENCE [LARGE SCALE GENOMIC DNA]</scope>
    <source>
        <strain evidence="3 4">JCM 13503</strain>
    </source>
</reference>
<dbReference type="RefSeq" id="WP_380016818.1">
    <property type="nucleotide sequence ID" value="NZ_JBHLYR010000083.1"/>
</dbReference>
<dbReference type="CDD" id="cd00093">
    <property type="entry name" value="HTH_XRE"/>
    <property type="match status" value="1"/>
</dbReference>
<dbReference type="SMART" id="SM00530">
    <property type="entry name" value="HTH_XRE"/>
    <property type="match status" value="1"/>
</dbReference>
<dbReference type="PANTHER" id="PTHR46797">
    <property type="entry name" value="HTH-TYPE TRANSCRIPTIONAL REGULATOR"/>
    <property type="match status" value="1"/>
</dbReference>
<evidence type="ECO:0000259" key="2">
    <source>
        <dbReference type="PROSITE" id="PS50943"/>
    </source>
</evidence>
<dbReference type="InterPro" id="IPR050807">
    <property type="entry name" value="TransReg_Diox_bact_type"/>
</dbReference>
<keyword evidence="4" id="KW-1185">Reference proteome</keyword>